<keyword evidence="4" id="KW-0472">Membrane</keyword>
<dbReference type="InterPro" id="IPR012944">
    <property type="entry name" value="SusD_RagB_dom"/>
</dbReference>
<evidence type="ECO:0000259" key="6">
    <source>
        <dbReference type="Pfam" id="PF07980"/>
    </source>
</evidence>
<name>A0A363NVG0_9SPHI</name>
<dbReference type="SUPFAM" id="SSF48452">
    <property type="entry name" value="TPR-like"/>
    <property type="match status" value="1"/>
</dbReference>
<dbReference type="RefSeq" id="WP_108633141.1">
    <property type="nucleotide sequence ID" value="NZ_QCXX01000002.1"/>
</dbReference>
<dbReference type="InterPro" id="IPR011990">
    <property type="entry name" value="TPR-like_helical_dom_sf"/>
</dbReference>
<dbReference type="PROSITE" id="PS51257">
    <property type="entry name" value="PROKAR_LIPOPROTEIN"/>
    <property type="match status" value="1"/>
</dbReference>
<dbReference type="GO" id="GO:0009279">
    <property type="term" value="C:cell outer membrane"/>
    <property type="evidence" value="ECO:0007669"/>
    <property type="project" value="UniProtKB-SubCell"/>
</dbReference>
<dbReference type="Proteomes" id="UP000250831">
    <property type="component" value="Unassembled WGS sequence"/>
</dbReference>
<organism evidence="8 9">
    <name type="scientific">Sphingobacterium athyrii</name>
    <dbReference type="NCBI Taxonomy" id="2152717"/>
    <lineage>
        <taxon>Bacteria</taxon>
        <taxon>Pseudomonadati</taxon>
        <taxon>Bacteroidota</taxon>
        <taxon>Sphingobacteriia</taxon>
        <taxon>Sphingobacteriales</taxon>
        <taxon>Sphingobacteriaceae</taxon>
        <taxon>Sphingobacterium</taxon>
    </lineage>
</organism>
<protein>
    <submittedName>
        <fullName evidence="8">RagB/SusD family nutrient uptake outer membrane protein</fullName>
    </submittedName>
</protein>
<reference evidence="8 9" key="1">
    <citation type="submission" date="2018-04" db="EMBL/GenBank/DDBJ databases">
        <title>Sphingobacterium sp. M46 Genome.</title>
        <authorList>
            <person name="Cheng J."/>
            <person name="Li Y."/>
        </authorList>
    </citation>
    <scope>NUCLEOTIDE SEQUENCE [LARGE SCALE GENOMIC DNA]</scope>
    <source>
        <strain evidence="8 9">M46</strain>
    </source>
</reference>
<evidence type="ECO:0000313" key="8">
    <source>
        <dbReference type="EMBL" id="PUV24805.1"/>
    </source>
</evidence>
<evidence type="ECO:0000259" key="7">
    <source>
        <dbReference type="Pfam" id="PF14322"/>
    </source>
</evidence>
<keyword evidence="9" id="KW-1185">Reference proteome</keyword>
<dbReference type="InterPro" id="IPR033985">
    <property type="entry name" value="SusD-like_N"/>
</dbReference>
<comment type="caution">
    <text evidence="8">The sequence shown here is derived from an EMBL/GenBank/DDBJ whole genome shotgun (WGS) entry which is preliminary data.</text>
</comment>
<evidence type="ECO:0000256" key="4">
    <source>
        <dbReference type="ARBA" id="ARBA00023136"/>
    </source>
</evidence>
<dbReference type="Gene3D" id="1.25.40.390">
    <property type="match status" value="1"/>
</dbReference>
<comment type="subcellular location">
    <subcellularLocation>
        <location evidence="1">Cell outer membrane</location>
    </subcellularLocation>
</comment>
<evidence type="ECO:0000313" key="9">
    <source>
        <dbReference type="Proteomes" id="UP000250831"/>
    </source>
</evidence>
<evidence type="ECO:0000256" key="2">
    <source>
        <dbReference type="ARBA" id="ARBA00006275"/>
    </source>
</evidence>
<evidence type="ECO:0000256" key="3">
    <source>
        <dbReference type="ARBA" id="ARBA00022729"/>
    </source>
</evidence>
<evidence type="ECO:0000256" key="5">
    <source>
        <dbReference type="ARBA" id="ARBA00023237"/>
    </source>
</evidence>
<dbReference type="OrthoDB" id="993981at2"/>
<gene>
    <name evidence="8" type="ORF">DCO56_07520</name>
</gene>
<sequence>MKLNTTTLLLASSLLFGSCTDELLNTIPPSSLTDINYYNDANDMEKAVLGIYAKMQSRKPNDYQLLELCSDNLYGSTNTGFAGIPEIDALAISPTNPILTTFWQESYAGIFRANAVISNIDKPKDYTVSKKNQHLGEAKFMRALFYFDLVRTFGAVPKVLTALSIDEARQYKRSATEAIYDQIIQDLNDAIEKLPLKSALSRNRASKEAALALLGKVYVAKKDWTNAETVLRQFFTSYGDNYTLVADYNQLWSLENENNSEVLFSIGYTDGTNGQDLSTAFVPNGGIYNLVSRGSEVALPSWSLHKKIQTDDKRLRKTIESNYFSAVSGGQNAIYFPYASKFIVKHTALAAGLDLPILRLADIILLYAEALNENGKLGDAITQLNKIRQRAFGNQNHNYSIDQLTQKDQFVTALLDERQIELAFECERWYDLVRKGKMTAVMKVEERNYNPSSQIAQKVTLSPKDYMHLFPIPQTEIDLVGKTILEQNPGY</sequence>
<keyword evidence="3" id="KW-0732">Signal</keyword>
<feature type="domain" description="SusD-like N-terminal" evidence="7">
    <location>
        <begin position="94"/>
        <end position="218"/>
    </location>
</feature>
<dbReference type="Pfam" id="PF07980">
    <property type="entry name" value="SusD_RagB"/>
    <property type="match status" value="1"/>
</dbReference>
<feature type="domain" description="RagB/SusD" evidence="6">
    <location>
        <begin position="338"/>
        <end position="491"/>
    </location>
</feature>
<proteinExistence type="inferred from homology"/>
<dbReference type="EMBL" id="QCXX01000002">
    <property type="protein sequence ID" value="PUV24805.1"/>
    <property type="molecule type" value="Genomic_DNA"/>
</dbReference>
<dbReference type="Pfam" id="PF14322">
    <property type="entry name" value="SusD-like_3"/>
    <property type="match status" value="1"/>
</dbReference>
<accession>A0A363NVG0</accession>
<evidence type="ECO:0000256" key="1">
    <source>
        <dbReference type="ARBA" id="ARBA00004442"/>
    </source>
</evidence>
<dbReference type="AlphaFoldDB" id="A0A363NVG0"/>
<comment type="similarity">
    <text evidence="2">Belongs to the SusD family.</text>
</comment>
<keyword evidence="5" id="KW-0998">Cell outer membrane</keyword>
<dbReference type="CDD" id="cd08977">
    <property type="entry name" value="SusD"/>
    <property type="match status" value="1"/>
</dbReference>